<protein>
    <submittedName>
        <fullName evidence="2">Uncharacterized protein</fullName>
    </submittedName>
</protein>
<sequence length="241" mass="26265">MAYLLYQPNPPLPLPQASLGREVVAPPRLLMSLSPLLFTVASFPSETRSSSTADIICHLLLIDEIQYFRTSVYVWLCLASAFPHPPLHTSPAPPDKANLGPVPSCCIASLLDRSRYPASHLSTAEGGTDQSNSQPQNTWSNMATNPHNNQPARVGDITDDNVETTPAVKTLTAITRAVFQRGTTRARSGTRLDFASPLDRPTNSQGNPSGRSPDEMTPIVTRQNLKNLLPPELETEDNEVE</sequence>
<dbReference type="Proteomes" id="UP000712281">
    <property type="component" value="Unassembled WGS sequence"/>
</dbReference>
<feature type="compositionally biased region" description="Polar residues" evidence="1">
    <location>
        <begin position="201"/>
        <end position="210"/>
    </location>
</feature>
<feature type="region of interest" description="Disordered" evidence="1">
    <location>
        <begin position="182"/>
        <end position="218"/>
    </location>
</feature>
<accession>A0A8S9LUQ4</accession>
<evidence type="ECO:0000313" key="2">
    <source>
        <dbReference type="EMBL" id="KAF2608843.1"/>
    </source>
</evidence>
<dbReference type="AlphaFoldDB" id="A0A8S9LUQ4"/>
<feature type="region of interest" description="Disordered" evidence="1">
    <location>
        <begin position="120"/>
        <end position="159"/>
    </location>
</feature>
<feature type="compositionally biased region" description="Polar residues" evidence="1">
    <location>
        <begin position="128"/>
        <end position="151"/>
    </location>
</feature>
<reference evidence="2" key="1">
    <citation type="submission" date="2019-12" db="EMBL/GenBank/DDBJ databases">
        <title>Genome sequencing and annotation of Brassica cretica.</title>
        <authorList>
            <person name="Studholme D.J."/>
            <person name="Sarris P.F."/>
        </authorList>
    </citation>
    <scope>NUCLEOTIDE SEQUENCE</scope>
    <source>
        <strain evidence="2">PFS-001/15</strain>
        <tissue evidence="2">Leaf</tissue>
    </source>
</reference>
<name>A0A8S9LUQ4_BRACR</name>
<organism evidence="2 3">
    <name type="scientific">Brassica cretica</name>
    <name type="common">Mustard</name>
    <dbReference type="NCBI Taxonomy" id="69181"/>
    <lineage>
        <taxon>Eukaryota</taxon>
        <taxon>Viridiplantae</taxon>
        <taxon>Streptophyta</taxon>
        <taxon>Embryophyta</taxon>
        <taxon>Tracheophyta</taxon>
        <taxon>Spermatophyta</taxon>
        <taxon>Magnoliopsida</taxon>
        <taxon>eudicotyledons</taxon>
        <taxon>Gunneridae</taxon>
        <taxon>Pentapetalae</taxon>
        <taxon>rosids</taxon>
        <taxon>malvids</taxon>
        <taxon>Brassicales</taxon>
        <taxon>Brassicaceae</taxon>
        <taxon>Brassiceae</taxon>
        <taxon>Brassica</taxon>
    </lineage>
</organism>
<evidence type="ECO:0000256" key="1">
    <source>
        <dbReference type="SAM" id="MobiDB-lite"/>
    </source>
</evidence>
<dbReference type="EMBL" id="QGKW02000276">
    <property type="protein sequence ID" value="KAF2608843.1"/>
    <property type="molecule type" value="Genomic_DNA"/>
</dbReference>
<comment type="caution">
    <text evidence="2">The sequence shown here is derived from an EMBL/GenBank/DDBJ whole genome shotgun (WGS) entry which is preliminary data.</text>
</comment>
<proteinExistence type="predicted"/>
<evidence type="ECO:0000313" key="3">
    <source>
        <dbReference type="Proteomes" id="UP000712281"/>
    </source>
</evidence>
<gene>
    <name evidence="2" type="ORF">F2Q68_00044108</name>
</gene>